<reference evidence="1" key="1">
    <citation type="submission" date="2020-02" db="EMBL/GenBank/DDBJ databases">
        <authorList>
            <person name="Meier V. D."/>
        </authorList>
    </citation>
    <scope>NUCLEOTIDE SEQUENCE</scope>
    <source>
        <strain evidence="1">AVDCRST_MAG93</strain>
    </source>
</reference>
<organism evidence="1">
    <name type="scientific">uncultured Chloroflexia bacterium</name>
    <dbReference type="NCBI Taxonomy" id="1672391"/>
    <lineage>
        <taxon>Bacteria</taxon>
        <taxon>Bacillati</taxon>
        <taxon>Chloroflexota</taxon>
        <taxon>Chloroflexia</taxon>
        <taxon>environmental samples</taxon>
    </lineage>
</organism>
<protein>
    <recommendedName>
        <fullName evidence="2">Glycosyltransferase family 1 protein</fullName>
    </recommendedName>
</protein>
<dbReference type="AlphaFoldDB" id="A0A6J4K712"/>
<feature type="non-terminal residue" evidence="1">
    <location>
        <position position="1"/>
    </location>
</feature>
<gene>
    <name evidence="1" type="ORF">AVDCRST_MAG93-4390</name>
</gene>
<dbReference type="EMBL" id="CADCTR010001477">
    <property type="protein sequence ID" value="CAA9297883.1"/>
    <property type="molecule type" value="Genomic_DNA"/>
</dbReference>
<sequence>DARWADPDEAKLVQFFQHAAAHPEERRRKGIRAAQDAAQWTWARGIDVISERLAKIGAS</sequence>
<evidence type="ECO:0000313" key="1">
    <source>
        <dbReference type="EMBL" id="CAA9297883.1"/>
    </source>
</evidence>
<accession>A0A6J4K712</accession>
<evidence type="ECO:0008006" key="2">
    <source>
        <dbReference type="Google" id="ProtNLM"/>
    </source>
</evidence>
<proteinExistence type="predicted"/>
<name>A0A6J4K712_9CHLR</name>